<gene>
    <name evidence="1" type="ORF">C8N24_2739</name>
</gene>
<organism evidence="1 2">
    <name type="scientific">Solirubrobacter pauli</name>
    <dbReference type="NCBI Taxonomy" id="166793"/>
    <lineage>
        <taxon>Bacteria</taxon>
        <taxon>Bacillati</taxon>
        <taxon>Actinomycetota</taxon>
        <taxon>Thermoleophilia</taxon>
        <taxon>Solirubrobacterales</taxon>
        <taxon>Solirubrobacteraceae</taxon>
        <taxon>Solirubrobacter</taxon>
    </lineage>
</organism>
<evidence type="ECO:0000313" key="1">
    <source>
        <dbReference type="EMBL" id="RKQ92883.1"/>
    </source>
</evidence>
<dbReference type="SUPFAM" id="SSF53756">
    <property type="entry name" value="UDP-Glycosyltransferase/glycogen phosphorylase"/>
    <property type="match status" value="1"/>
</dbReference>
<accession>A0A660LGC6</accession>
<proteinExistence type="predicted"/>
<keyword evidence="1" id="KW-0808">Transferase</keyword>
<dbReference type="AlphaFoldDB" id="A0A660LGC6"/>
<name>A0A660LGC6_9ACTN</name>
<dbReference type="PANTHER" id="PTHR45947">
    <property type="entry name" value="SULFOQUINOVOSYL TRANSFERASE SQD2"/>
    <property type="match status" value="1"/>
</dbReference>
<keyword evidence="2" id="KW-1185">Reference proteome</keyword>
<dbReference type="Pfam" id="PF13692">
    <property type="entry name" value="Glyco_trans_1_4"/>
    <property type="match status" value="1"/>
</dbReference>
<reference evidence="1 2" key="1">
    <citation type="submission" date="2018-10" db="EMBL/GenBank/DDBJ databases">
        <title>Genomic Encyclopedia of Archaeal and Bacterial Type Strains, Phase II (KMG-II): from individual species to whole genera.</title>
        <authorList>
            <person name="Goeker M."/>
        </authorList>
    </citation>
    <scope>NUCLEOTIDE SEQUENCE [LARGE SCALE GENOMIC DNA]</scope>
    <source>
        <strain evidence="1 2">DSM 14954</strain>
    </source>
</reference>
<dbReference type="GO" id="GO:0016757">
    <property type="term" value="F:glycosyltransferase activity"/>
    <property type="evidence" value="ECO:0007669"/>
    <property type="project" value="TreeGrafter"/>
</dbReference>
<dbReference type="CDD" id="cd03801">
    <property type="entry name" value="GT4_PimA-like"/>
    <property type="match status" value="1"/>
</dbReference>
<dbReference type="InterPro" id="IPR050194">
    <property type="entry name" value="Glycosyltransferase_grp1"/>
</dbReference>
<protein>
    <submittedName>
        <fullName evidence="1">Glycosyltransferase involved in cell wall biosynthesis</fullName>
    </submittedName>
</protein>
<evidence type="ECO:0000313" key="2">
    <source>
        <dbReference type="Proteomes" id="UP000278962"/>
    </source>
</evidence>
<dbReference type="Proteomes" id="UP000278962">
    <property type="component" value="Unassembled WGS sequence"/>
</dbReference>
<dbReference type="RefSeq" id="WP_121250655.1">
    <property type="nucleotide sequence ID" value="NZ_RBIL01000001.1"/>
</dbReference>
<dbReference type="Gene3D" id="3.40.50.2000">
    <property type="entry name" value="Glycogen Phosphorylase B"/>
    <property type="match status" value="1"/>
</dbReference>
<dbReference type="OrthoDB" id="9810929at2"/>
<dbReference type="EMBL" id="RBIL01000001">
    <property type="protein sequence ID" value="RKQ92883.1"/>
    <property type="molecule type" value="Genomic_DNA"/>
</dbReference>
<comment type="caution">
    <text evidence="1">The sequence shown here is derived from an EMBL/GenBank/DDBJ whole genome shotgun (WGS) entry which is preliminary data.</text>
</comment>
<dbReference type="PANTHER" id="PTHR45947:SF3">
    <property type="entry name" value="SULFOQUINOVOSYL TRANSFERASE SQD2"/>
    <property type="match status" value="1"/>
</dbReference>
<sequence>MTRKVQLHFGRYVHPIYREQLHSVPSGWEYAYTHPALSDQTVGTKRIVESASRLAPAKALAERTALRVLSEAGYVHQVRAEPLPGTELFHSAERLLWRSPRPYVLDLEHAELFVLYQRAAFDRPWAREVLERALLDPRLKFLLPWSDAARRSVLEVVSPETARKLEPKLQTVSPAIRPHAERPRERPDGPLRVLFVGTYFYEKGGVEALRAVQAARRTHDVTLDILTFAPPEYVQRLTDEPGVTVHAPGGADLVQRLYAKADVLLFPSHMDTFGYVVMEAMAHALPVLAPRHLALTETIHDEVTGLLFAPENMLYEADTRCAFRHVLPPPQRYLRALRDPSDAYVQSVASAITRLAEDRELHARLSQGSLDAVRTGHLSIGRRQELLGRLYAAATD</sequence>